<feature type="region of interest" description="Disordered" evidence="1">
    <location>
        <begin position="82"/>
        <end position="103"/>
    </location>
</feature>
<protein>
    <submittedName>
        <fullName evidence="2">Uncharacterized protein</fullName>
    </submittedName>
</protein>
<proteinExistence type="predicted"/>
<gene>
    <name evidence="2" type="ORF">ANE_LOCUS17687</name>
</gene>
<dbReference type="OrthoDB" id="10618585at2759"/>
<dbReference type="EMBL" id="CABITT030000006">
    <property type="protein sequence ID" value="VVB07243.1"/>
    <property type="molecule type" value="Genomic_DNA"/>
</dbReference>
<reference evidence="2" key="1">
    <citation type="submission" date="2019-07" db="EMBL/GenBank/DDBJ databases">
        <authorList>
            <person name="Dittberner H."/>
        </authorList>
    </citation>
    <scope>NUCLEOTIDE SEQUENCE [LARGE SCALE GENOMIC DNA]</scope>
</reference>
<dbReference type="Proteomes" id="UP000489600">
    <property type="component" value="Unassembled WGS sequence"/>
</dbReference>
<sequence length="153" mass="17517">MSVASSLPRRRDSMPFSRINLNSSPINFPPAPFQNPPRTHFPNHVTRSRNVGYHAAPAVETPTFQFMPMTNTNNINFVIGQPRFEPQPLQPNLQPFQPQPQPQPQVHVVDAEMSVEDDVRTLPLIQQLEREWPGIAVMEDNEEEDLMDLKLKL</sequence>
<evidence type="ECO:0000256" key="1">
    <source>
        <dbReference type="SAM" id="MobiDB-lite"/>
    </source>
</evidence>
<dbReference type="AlphaFoldDB" id="A0A565C0R6"/>
<evidence type="ECO:0000313" key="3">
    <source>
        <dbReference type="Proteomes" id="UP000489600"/>
    </source>
</evidence>
<name>A0A565C0R6_9BRAS</name>
<evidence type="ECO:0000313" key="2">
    <source>
        <dbReference type="EMBL" id="VVB07243.1"/>
    </source>
</evidence>
<accession>A0A565C0R6</accession>
<keyword evidence="3" id="KW-1185">Reference proteome</keyword>
<organism evidence="2 3">
    <name type="scientific">Arabis nemorensis</name>
    <dbReference type="NCBI Taxonomy" id="586526"/>
    <lineage>
        <taxon>Eukaryota</taxon>
        <taxon>Viridiplantae</taxon>
        <taxon>Streptophyta</taxon>
        <taxon>Embryophyta</taxon>
        <taxon>Tracheophyta</taxon>
        <taxon>Spermatophyta</taxon>
        <taxon>Magnoliopsida</taxon>
        <taxon>eudicotyledons</taxon>
        <taxon>Gunneridae</taxon>
        <taxon>Pentapetalae</taxon>
        <taxon>rosids</taxon>
        <taxon>malvids</taxon>
        <taxon>Brassicales</taxon>
        <taxon>Brassicaceae</taxon>
        <taxon>Arabideae</taxon>
        <taxon>Arabis</taxon>
    </lineage>
</organism>
<feature type="compositionally biased region" description="Low complexity" evidence="1">
    <location>
        <begin position="86"/>
        <end position="96"/>
    </location>
</feature>
<comment type="caution">
    <text evidence="2">The sequence shown here is derived from an EMBL/GenBank/DDBJ whole genome shotgun (WGS) entry which is preliminary data.</text>
</comment>